<protein>
    <recommendedName>
        <fullName evidence="4">Fimbrial protein</fullName>
    </recommendedName>
</protein>
<comment type="caution">
    <text evidence="2">The sequence shown here is derived from an EMBL/GenBank/DDBJ whole genome shotgun (WGS) entry which is preliminary data.</text>
</comment>
<dbReference type="EMBL" id="BAABBR010000001">
    <property type="protein sequence ID" value="GAA4034409.1"/>
    <property type="molecule type" value="Genomic_DNA"/>
</dbReference>
<sequence>MLFMRLVASSVTPLLFLAFASPALAASNVVIPTNLVPSLRYEVQGTIVPACTFAQGARDNEIVGLANPANDTVDAVRIDLPFTVQCNSPVRVAMVSNNGGLKHVGPGTSDPAFTALVPYDAVVSMPSGQAALRCTSGAMASDQAACSARTAEPVSAGRGRIAVSVPAQDRLLLAGQYQDRVTLTLTPILGGEGGS</sequence>
<name>A0ABP7U1H1_9SPHN</name>
<gene>
    <name evidence="2" type="ORF">GCM10022281_13150</name>
</gene>
<proteinExistence type="predicted"/>
<keyword evidence="3" id="KW-1185">Reference proteome</keyword>
<evidence type="ECO:0000256" key="1">
    <source>
        <dbReference type="SAM" id="SignalP"/>
    </source>
</evidence>
<accession>A0ABP7U1H1</accession>
<evidence type="ECO:0000313" key="3">
    <source>
        <dbReference type="Proteomes" id="UP001424459"/>
    </source>
</evidence>
<feature type="chain" id="PRO_5046965535" description="Fimbrial protein" evidence="1">
    <location>
        <begin position="26"/>
        <end position="195"/>
    </location>
</feature>
<feature type="signal peptide" evidence="1">
    <location>
        <begin position="1"/>
        <end position="25"/>
    </location>
</feature>
<organism evidence="2 3">
    <name type="scientific">Sphingomonas rosea</name>
    <dbReference type="NCBI Taxonomy" id="335605"/>
    <lineage>
        <taxon>Bacteria</taxon>
        <taxon>Pseudomonadati</taxon>
        <taxon>Pseudomonadota</taxon>
        <taxon>Alphaproteobacteria</taxon>
        <taxon>Sphingomonadales</taxon>
        <taxon>Sphingomonadaceae</taxon>
        <taxon>Sphingomonas</taxon>
    </lineage>
</organism>
<evidence type="ECO:0008006" key="4">
    <source>
        <dbReference type="Google" id="ProtNLM"/>
    </source>
</evidence>
<reference evidence="3" key="1">
    <citation type="journal article" date="2019" name="Int. J. Syst. Evol. Microbiol.">
        <title>The Global Catalogue of Microorganisms (GCM) 10K type strain sequencing project: providing services to taxonomists for standard genome sequencing and annotation.</title>
        <authorList>
            <consortium name="The Broad Institute Genomics Platform"/>
            <consortium name="The Broad Institute Genome Sequencing Center for Infectious Disease"/>
            <person name="Wu L."/>
            <person name="Ma J."/>
        </authorList>
    </citation>
    <scope>NUCLEOTIDE SEQUENCE [LARGE SCALE GENOMIC DNA]</scope>
    <source>
        <strain evidence="3">JCM 17564</strain>
    </source>
</reference>
<dbReference type="Proteomes" id="UP001424459">
    <property type="component" value="Unassembled WGS sequence"/>
</dbReference>
<evidence type="ECO:0000313" key="2">
    <source>
        <dbReference type="EMBL" id="GAA4034409.1"/>
    </source>
</evidence>
<keyword evidence="1" id="KW-0732">Signal</keyword>